<accession>A0ABU8DJ30</accession>
<dbReference type="Pfam" id="PF25612">
    <property type="entry name" value="DUF7940"/>
    <property type="match status" value="1"/>
</dbReference>
<keyword evidence="1" id="KW-0812">Transmembrane</keyword>
<evidence type="ECO:0000313" key="2">
    <source>
        <dbReference type="EMBL" id="MEI2683522.1"/>
    </source>
</evidence>
<name>A0ABU8DJ30_ERWAP</name>
<keyword evidence="1" id="KW-0472">Membrane</keyword>
<dbReference type="EMBL" id="JBANEI010000014">
    <property type="protein sequence ID" value="MEI2683522.1"/>
    <property type="molecule type" value="Genomic_DNA"/>
</dbReference>
<organism evidence="2 3">
    <name type="scientific">Erwinia aphidicola</name>
    <dbReference type="NCBI Taxonomy" id="68334"/>
    <lineage>
        <taxon>Bacteria</taxon>
        <taxon>Pseudomonadati</taxon>
        <taxon>Pseudomonadota</taxon>
        <taxon>Gammaproteobacteria</taxon>
        <taxon>Enterobacterales</taxon>
        <taxon>Erwiniaceae</taxon>
        <taxon>Erwinia</taxon>
    </lineage>
</organism>
<evidence type="ECO:0008006" key="4">
    <source>
        <dbReference type="Google" id="ProtNLM"/>
    </source>
</evidence>
<reference evidence="2 3" key="1">
    <citation type="submission" date="2024-02" db="EMBL/GenBank/DDBJ databases">
        <title>First report Erwinia aphidicola in onion in Chile.</title>
        <authorList>
            <person name="Valenzuela M."/>
            <person name="Pena M."/>
            <person name="Dutta B."/>
        </authorList>
    </citation>
    <scope>NUCLEOTIDE SEQUENCE [LARGE SCALE GENOMIC DNA]</scope>
    <source>
        <strain evidence="2 3">QCJ3A</strain>
    </source>
</reference>
<proteinExistence type="predicted"/>
<dbReference type="Proteomes" id="UP001306592">
    <property type="component" value="Unassembled WGS sequence"/>
</dbReference>
<keyword evidence="1" id="KW-1133">Transmembrane helix</keyword>
<dbReference type="InterPro" id="IPR057700">
    <property type="entry name" value="DUF7940"/>
</dbReference>
<evidence type="ECO:0000256" key="1">
    <source>
        <dbReference type="SAM" id="Phobius"/>
    </source>
</evidence>
<keyword evidence="3" id="KW-1185">Reference proteome</keyword>
<evidence type="ECO:0000313" key="3">
    <source>
        <dbReference type="Proteomes" id="UP001306592"/>
    </source>
</evidence>
<sequence length="115" mass="12696">MKFTLFILLVAMLALAVLLFVHCGKVVMVNHARLLFKTWSVWLASAGSALSAWVQSFPDSALSAWSTLPEDVKSWLPHNFLGMIGAFMVAMAVMAQFIRQKNLSKQRDTLAGGKI</sequence>
<comment type="caution">
    <text evidence="2">The sequence shown here is derived from an EMBL/GenBank/DDBJ whole genome shotgun (WGS) entry which is preliminary data.</text>
</comment>
<feature type="transmembrane region" description="Helical" evidence="1">
    <location>
        <begin position="80"/>
        <end position="98"/>
    </location>
</feature>
<protein>
    <recommendedName>
        <fullName evidence="4">Holin</fullName>
    </recommendedName>
</protein>
<gene>
    <name evidence="2" type="ORF">V8N49_17890</name>
</gene>